<comment type="caution">
    <text evidence="1">The sequence shown here is derived from an EMBL/GenBank/DDBJ whole genome shotgun (WGS) entry which is preliminary data.</text>
</comment>
<proteinExistence type="predicted"/>
<evidence type="ECO:0000313" key="2">
    <source>
        <dbReference type="Proteomes" id="UP000652761"/>
    </source>
</evidence>
<name>A0A843TG04_COLES</name>
<keyword evidence="2" id="KW-1185">Reference proteome</keyword>
<dbReference type="AlphaFoldDB" id="A0A843TG04"/>
<gene>
    <name evidence="1" type="ORF">Taro_000279</name>
</gene>
<protein>
    <submittedName>
        <fullName evidence="1">Uncharacterized protein</fullName>
    </submittedName>
</protein>
<evidence type="ECO:0000313" key="1">
    <source>
        <dbReference type="EMBL" id="MQL67950.1"/>
    </source>
</evidence>
<reference evidence="1" key="1">
    <citation type="submission" date="2017-07" db="EMBL/GenBank/DDBJ databases">
        <title>Taro Niue Genome Assembly and Annotation.</title>
        <authorList>
            <person name="Atibalentja N."/>
            <person name="Keating K."/>
            <person name="Fields C.J."/>
        </authorList>
    </citation>
    <scope>NUCLEOTIDE SEQUENCE</scope>
    <source>
        <strain evidence="1">Niue_2</strain>
        <tissue evidence="1">Leaf</tissue>
    </source>
</reference>
<dbReference type="EMBL" id="NMUH01000005">
    <property type="protein sequence ID" value="MQL67950.1"/>
    <property type="molecule type" value="Genomic_DNA"/>
</dbReference>
<dbReference type="Proteomes" id="UP000652761">
    <property type="component" value="Unassembled WGS sequence"/>
</dbReference>
<organism evidence="1 2">
    <name type="scientific">Colocasia esculenta</name>
    <name type="common">Wild taro</name>
    <name type="synonym">Arum esculentum</name>
    <dbReference type="NCBI Taxonomy" id="4460"/>
    <lineage>
        <taxon>Eukaryota</taxon>
        <taxon>Viridiplantae</taxon>
        <taxon>Streptophyta</taxon>
        <taxon>Embryophyta</taxon>
        <taxon>Tracheophyta</taxon>
        <taxon>Spermatophyta</taxon>
        <taxon>Magnoliopsida</taxon>
        <taxon>Liliopsida</taxon>
        <taxon>Araceae</taxon>
        <taxon>Aroideae</taxon>
        <taxon>Colocasieae</taxon>
        <taxon>Colocasia</taxon>
    </lineage>
</organism>
<sequence length="138" mass="15522">MSIATNEDLVVSRVLFPSVVKEDLVVSRVLFPSVVKEDLVVSRVLFPSVVKEDLTHSPPPSGLVNWATFTSCWGRVEEFLAAGEQEIVHTKSFFFPFSSAATCTNHPFEVDQRHRPYERDGPIGRILRSCRDSKPVTF</sequence>
<accession>A0A843TG04</accession>